<proteinExistence type="predicted"/>
<evidence type="ECO:0000313" key="2">
    <source>
        <dbReference type="Proteomes" id="UP000006729"/>
    </source>
</evidence>
<dbReference type="AlphaFoldDB" id="A0A2K1Y309"/>
<organism evidence="1 2">
    <name type="scientific">Populus trichocarpa</name>
    <name type="common">Western balsam poplar</name>
    <name type="synonym">Populus balsamifera subsp. trichocarpa</name>
    <dbReference type="NCBI Taxonomy" id="3694"/>
    <lineage>
        <taxon>Eukaryota</taxon>
        <taxon>Viridiplantae</taxon>
        <taxon>Streptophyta</taxon>
        <taxon>Embryophyta</taxon>
        <taxon>Tracheophyta</taxon>
        <taxon>Spermatophyta</taxon>
        <taxon>Magnoliopsida</taxon>
        <taxon>eudicotyledons</taxon>
        <taxon>Gunneridae</taxon>
        <taxon>Pentapetalae</taxon>
        <taxon>rosids</taxon>
        <taxon>fabids</taxon>
        <taxon>Malpighiales</taxon>
        <taxon>Salicaceae</taxon>
        <taxon>Saliceae</taxon>
        <taxon>Populus</taxon>
    </lineage>
</organism>
<keyword evidence="2" id="KW-1185">Reference proteome</keyword>
<evidence type="ECO:0000313" key="1">
    <source>
        <dbReference type="EMBL" id="PNT07418.1"/>
    </source>
</evidence>
<dbReference type="EMBL" id="CM009302">
    <property type="protein sequence ID" value="PNT07418.1"/>
    <property type="molecule type" value="Genomic_DNA"/>
</dbReference>
<name>A0A2K1Y309_POPTR</name>
<dbReference type="STRING" id="3694.A0A2K1Y309"/>
<dbReference type="Proteomes" id="UP000006729">
    <property type="component" value="Chromosome 13"/>
</dbReference>
<dbReference type="InParanoid" id="A0A2K1Y309"/>
<evidence type="ECO:0008006" key="3">
    <source>
        <dbReference type="Google" id="ProtNLM"/>
    </source>
</evidence>
<gene>
    <name evidence="1" type="ORF">POPTR_013G084700</name>
</gene>
<sequence length="83" mass="9947">MTTTSYNVQNEGASNSRPPFFYENEYVYWKDKMIIYLQSIDYDLWLSTENRPYKPTKIENDIIIPKPRSEFNIILSCKSIRDI</sequence>
<reference evidence="1 2" key="1">
    <citation type="journal article" date="2006" name="Science">
        <title>The genome of black cottonwood, Populus trichocarpa (Torr. &amp; Gray).</title>
        <authorList>
            <person name="Tuskan G.A."/>
            <person name="Difazio S."/>
            <person name="Jansson S."/>
            <person name="Bohlmann J."/>
            <person name="Grigoriev I."/>
            <person name="Hellsten U."/>
            <person name="Putnam N."/>
            <person name="Ralph S."/>
            <person name="Rombauts S."/>
            <person name="Salamov A."/>
            <person name="Schein J."/>
            <person name="Sterck L."/>
            <person name="Aerts A."/>
            <person name="Bhalerao R.R."/>
            <person name="Bhalerao R.P."/>
            <person name="Blaudez D."/>
            <person name="Boerjan W."/>
            <person name="Brun A."/>
            <person name="Brunner A."/>
            <person name="Busov V."/>
            <person name="Campbell M."/>
            <person name="Carlson J."/>
            <person name="Chalot M."/>
            <person name="Chapman J."/>
            <person name="Chen G.L."/>
            <person name="Cooper D."/>
            <person name="Coutinho P.M."/>
            <person name="Couturier J."/>
            <person name="Covert S."/>
            <person name="Cronk Q."/>
            <person name="Cunningham R."/>
            <person name="Davis J."/>
            <person name="Degroeve S."/>
            <person name="Dejardin A."/>
            <person name="Depamphilis C."/>
            <person name="Detter J."/>
            <person name="Dirks B."/>
            <person name="Dubchak I."/>
            <person name="Duplessis S."/>
            <person name="Ehlting J."/>
            <person name="Ellis B."/>
            <person name="Gendler K."/>
            <person name="Goodstein D."/>
            <person name="Gribskov M."/>
            <person name="Grimwood J."/>
            <person name="Groover A."/>
            <person name="Gunter L."/>
            <person name="Hamberger B."/>
            <person name="Heinze B."/>
            <person name="Helariutta Y."/>
            <person name="Henrissat B."/>
            <person name="Holligan D."/>
            <person name="Holt R."/>
            <person name="Huang W."/>
            <person name="Islam-Faridi N."/>
            <person name="Jones S."/>
            <person name="Jones-Rhoades M."/>
            <person name="Jorgensen R."/>
            <person name="Joshi C."/>
            <person name="Kangasjarvi J."/>
            <person name="Karlsson J."/>
            <person name="Kelleher C."/>
            <person name="Kirkpatrick R."/>
            <person name="Kirst M."/>
            <person name="Kohler A."/>
            <person name="Kalluri U."/>
            <person name="Larimer F."/>
            <person name="Leebens-Mack J."/>
            <person name="Leple J.C."/>
            <person name="Locascio P."/>
            <person name="Lou Y."/>
            <person name="Lucas S."/>
            <person name="Martin F."/>
            <person name="Montanini B."/>
            <person name="Napoli C."/>
            <person name="Nelson D.R."/>
            <person name="Nelson C."/>
            <person name="Nieminen K."/>
            <person name="Nilsson O."/>
            <person name="Pereda V."/>
            <person name="Peter G."/>
            <person name="Philippe R."/>
            <person name="Pilate G."/>
            <person name="Poliakov A."/>
            <person name="Razumovskaya J."/>
            <person name="Richardson P."/>
            <person name="Rinaldi C."/>
            <person name="Ritland K."/>
            <person name="Rouze P."/>
            <person name="Ryaboy D."/>
            <person name="Schmutz J."/>
            <person name="Schrader J."/>
            <person name="Segerman B."/>
            <person name="Shin H."/>
            <person name="Siddiqui A."/>
            <person name="Sterky F."/>
            <person name="Terry A."/>
            <person name="Tsai C.J."/>
            <person name="Uberbacher E."/>
            <person name="Unneberg P."/>
            <person name="Vahala J."/>
            <person name="Wall K."/>
            <person name="Wessler S."/>
            <person name="Yang G."/>
            <person name="Yin T."/>
            <person name="Douglas C."/>
            <person name="Marra M."/>
            <person name="Sandberg G."/>
            <person name="Van de Peer Y."/>
            <person name="Rokhsar D."/>
        </authorList>
    </citation>
    <scope>NUCLEOTIDE SEQUENCE [LARGE SCALE GENOMIC DNA]</scope>
    <source>
        <strain evidence="2">cv. Nisqually</strain>
    </source>
</reference>
<protein>
    <recommendedName>
        <fullName evidence="3">DUF4219 domain-containing protein</fullName>
    </recommendedName>
</protein>
<accession>A0A2K1Y309</accession>